<gene>
    <name evidence="1" type="ORF">GCM10025876_27240</name>
</gene>
<evidence type="ECO:0000313" key="2">
    <source>
        <dbReference type="Proteomes" id="UP001157125"/>
    </source>
</evidence>
<evidence type="ECO:0008006" key="3">
    <source>
        <dbReference type="Google" id="ProtNLM"/>
    </source>
</evidence>
<comment type="caution">
    <text evidence="1">The sequence shown here is derived from an EMBL/GenBank/DDBJ whole genome shotgun (WGS) entry which is preliminary data.</text>
</comment>
<sequence length="93" mass="9840">MSLRIVTTTLVIGIGTVMLLGAYATTQIRDGLVEDRVDRVLAESARDAATAQDLASSTTAANAADMQQFVLDLLIEPAVRGRVAARHRGPAFS</sequence>
<protein>
    <recommendedName>
        <fullName evidence="3">Two-component sensor histidine kinase</fullName>
    </recommendedName>
</protein>
<keyword evidence="2" id="KW-1185">Reference proteome</keyword>
<dbReference type="Proteomes" id="UP001157125">
    <property type="component" value="Unassembled WGS sequence"/>
</dbReference>
<accession>A0ABQ6IF83</accession>
<organism evidence="1 2">
    <name type="scientific">Demequina litorisediminis</name>
    <dbReference type="NCBI Taxonomy" id="1849022"/>
    <lineage>
        <taxon>Bacteria</taxon>
        <taxon>Bacillati</taxon>
        <taxon>Actinomycetota</taxon>
        <taxon>Actinomycetes</taxon>
        <taxon>Micrococcales</taxon>
        <taxon>Demequinaceae</taxon>
        <taxon>Demequina</taxon>
    </lineage>
</organism>
<name>A0ABQ6IF83_9MICO</name>
<dbReference type="EMBL" id="BSUN01000001">
    <property type="protein sequence ID" value="GMA36520.1"/>
    <property type="molecule type" value="Genomic_DNA"/>
</dbReference>
<proteinExistence type="predicted"/>
<evidence type="ECO:0000313" key="1">
    <source>
        <dbReference type="EMBL" id="GMA36520.1"/>
    </source>
</evidence>
<reference evidence="2" key="1">
    <citation type="journal article" date="2019" name="Int. J. Syst. Evol. Microbiol.">
        <title>The Global Catalogue of Microorganisms (GCM) 10K type strain sequencing project: providing services to taxonomists for standard genome sequencing and annotation.</title>
        <authorList>
            <consortium name="The Broad Institute Genomics Platform"/>
            <consortium name="The Broad Institute Genome Sequencing Center for Infectious Disease"/>
            <person name="Wu L."/>
            <person name="Ma J."/>
        </authorList>
    </citation>
    <scope>NUCLEOTIDE SEQUENCE [LARGE SCALE GENOMIC DNA]</scope>
    <source>
        <strain evidence="2">NBRC 112299</strain>
    </source>
</reference>